<dbReference type="RefSeq" id="WP_119828928.1">
    <property type="nucleotide sequence ID" value="NZ_QYUL01000001.1"/>
</dbReference>
<keyword evidence="8" id="KW-1185">Reference proteome</keyword>
<evidence type="ECO:0000313" key="4">
    <source>
        <dbReference type="EMBL" id="RJF81949.1"/>
    </source>
</evidence>
<organism evidence="5 8">
    <name type="scientific">Azospirillum cavernae</name>
    <dbReference type="NCBI Taxonomy" id="2320860"/>
    <lineage>
        <taxon>Bacteria</taxon>
        <taxon>Pseudomonadati</taxon>
        <taxon>Pseudomonadota</taxon>
        <taxon>Alphaproteobacteria</taxon>
        <taxon>Rhodospirillales</taxon>
        <taxon>Azospirillaceae</taxon>
        <taxon>Azospirillum</taxon>
    </lineage>
</organism>
<accession>A0A418VZU7</accession>
<evidence type="ECO:0000313" key="8">
    <source>
        <dbReference type="Proteomes" id="UP000283458"/>
    </source>
</evidence>
<dbReference type="EMBL" id="QYUL01000001">
    <property type="protein sequence ID" value="RJF83287.1"/>
    <property type="molecule type" value="Genomic_DNA"/>
</dbReference>
<gene>
    <name evidence="5" type="ORF">D3877_00900</name>
    <name evidence="6" type="ORF">D3877_06460</name>
    <name evidence="7" type="ORF">D3877_10935</name>
    <name evidence="4" type="ORF">D3877_17800</name>
    <name evidence="3" type="ORF">D3877_27015</name>
</gene>
<protein>
    <submittedName>
        <fullName evidence="5">Helix-turn-helix domain-containing protein</fullName>
    </submittedName>
</protein>
<feature type="region of interest" description="Disordered" evidence="1">
    <location>
        <begin position="49"/>
        <end position="82"/>
    </location>
</feature>
<evidence type="ECO:0000313" key="6">
    <source>
        <dbReference type="EMBL" id="RJF84217.1"/>
    </source>
</evidence>
<evidence type="ECO:0000313" key="5">
    <source>
        <dbReference type="EMBL" id="RJF83287.1"/>
    </source>
</evidence>
<evidence type="ECO:0000313" key="3">
    <source>
        <dbReference type="EMBL" id="RJF77443.1"/>
    </source>
</evidence>
<dbReference type="EMBL" id="QYUL01000002">
    <property type="protein sequence ID" value="RJF81949.1"/>
    <property type="molecule type" value="Genomic_DNA"/>
</dbReference>
<evidence type="ECO:0000313" key="7">
    <source>
        <dbReference type="EMBL" id="RJF84969.1"/>
    </source>
</evidence>
<proteinExistence type="predicted"/>
<dbReference type="InterPro" id="IPR009057">
    <property type="entry name" value="Homeodomain-like_sf"/>
</dbReference>
<dbReference type="InterPro" id="IPR055247">
    <property type="entry name" value="InsJ-like_HTH"/>
</dbReference>
<dbReference type="EMBL" id="QYUL01000001">
    <property type="protein sequence ID" value="RJF84969.1"/>
    <property type="molecule type" value="Genomic_DNA"/>
</dbReference>
<dbReference type="Pfam" id="PF13518">
    <property type="entry name" value="HTH_28"/>
    <property type="match status" value="1"/>
</dbReference>
<sequence length="142" mass="15772">MGEKRSVEFKVSLVRRLEAGERVTDLERESGVFRSQIYRWRASFARDGEAGLERAPGRQRGYRRSGAVEGTAPEVPAPGAPSEAALAQLGPEARAWVSALERTVARQQLELDFFSEALQRVEESRRSMNAAGERASTPPSRR</sequence>
<comment type="caution">
    <text evidence="5">The sequence shown here is derived from an EMBL/GenBank/DDBJ whole genome shotgun (WGS) entry which is preliminary data.</text>
</comment>
<dbReference type="SUPFAM" id="SSF46689">
    <property type="entry name" value="Homeodomain-like"/>
    <property type="match status" value="1"/>
</dbReference>
<feature type="region of interest" description="Disordered" evidence="1">
    <location>
        <begin position="122"/>
        <end position="142"/>
    </location>
</feature>
<dbReference type="Proteomes" id="UP000283458">
    <property type="component" value="Unassembled WGS sequence"/>
</dbReference>
<dbReference type="EMBL" id="QYUL01000001">
    <property type="protein sequence ID" value="RJF84217.1"/>
    <property type="molecule type" value="Genomic_DNA"/>
</dbReference>
<dbReference type="AlphaFoldDB" id="A0A418VZU7"/>
<name>A0A418VZU7_9PROT</name>
<feature type="domain" description="Insertion element IS150 protein InsJ-like helix-turn-helix" evidence="2">
    <location>
        <begin position="9"/>
        <end position="58"/>
    </location>
</feature>
<evidence type="ECO:0000259" key="2">
    <source>
        <dbReference type="Pfam" id="PF13518"/>
    </source>
</evidence>
<dbReference type="EMBL" id="QYUL01000005">
    <property type="protein sequence ID" value="RJF77443.1"/>
    <property type="molecule type" value="Genomic_DNA"/>
</dbReference>
<evidence type="ECO:0000256" key="1">
    <source>
        <dbReference type="SAM" id="MobiDB-lite"/>
    </source>
</evidence>
<dbReference type="OrthoDB" id="7362268at2"/>
<reference evidence="5 8" key="1">
    <citation type="submission" date="2018-09" db="EMBL/GenBank/DDBJ databases">
        <authorList>
            <person name="Zhu H."/>
        </authorList>
    </citation>
    <scope>NUCLEOTIDE SEQUENCE [LARGE SCALE GENOMIC DNA]</scope>
    <source>
        <strain evidence="5 8">K2W22B-5</strain>
    </source>
</reference>